<dbReference type="PANTHER" id="PTHR33169:SF14">
    <property type="entry name" value="TRANSCRIPTIONAL REGULATOR RV3488"/>
    <property type="match status" value="1"/>
</dbReference>
<proteinExistence type="predicted"/>
<accession>A0A2H4U8L0</accession>
<evidence type="ECO:0000313" key="3">
    <source>
        <dbReference type="Proteomes" id="UP000232133"/>
    </source>
</evidence>
<sequence length="144" mass="16832">MAMFRHKKNVDQLSKKIMRHCSNGLTHIIILWIISKEKIHGYGIMKKLDEFFSSCNPTEYNKTNSSKIYPILRKLEKTGIIKGEWGVSNNKSVKYYSLTEEGEILLKSFKSEFAHLINSPLWLSFIEDMSDNEMHKVKNDEKCN</sequence>
<dbReference type="Gene3D" id="1.10.10.10">
    <property type="entry name" value="Winged helix-like DNA-binding domain superfamily/Winged helix DNA-binding domain"/>
    <property type="match status" value="1"/>
</dbReference>
<evidence type="ECO:0000259" key="1">
    <source>
        <dbReference type="Pfam" id="PF03551"/>
    </source>
</evidence>
<name>A0A2H4U8L0_METSM</name>
<protein>
    <submittedName>
        <fullName evidence="2">PadR family transcriptional regulator</fullName>
    </submittedName>
</protein>
<dbReference type="InterPro" id="IPR052509">
    <property type="entry name" value="Metal_resp_DNA-bind_regulator"/>
</dbReference>
<dbReference type="InterPro" id="IPR036390">
    <property type="entry name" value="WH_DNA-bd_sf"/>
</dbReference>
<organism evidence="2 3">
    <name type="scientific">Methanobrevibacter smithii</name>
    <dbReference type="NCBI Taxonomy" id="2173"/>
    <lineage>
        <taxon>Archaea</taxon>
        <taxon>Methanobacteriati</taxon>
        <taxon>Methanobacteriota</taxon>
        <taxon>Methanomada group</taxon>
        <taxon>Methanobacteria</taxon>
        <taxon>Methanobacteriales</taxon>
        <taxon>Methanobacteriaceae</taxon>
        <taxon>Methanobrevibacter</taxon>
    </lineage>
</organism>
<dbReference type="GeneID" id="35119401"/>
<dbReference type="InterPro" id="IPR036388">
    <property type="entry name" value="WH-like_DNA-bd_sf"/>
</dbReference>
<evidence type="ECO:0000313" key="2">
    <source>
        <dbReference type="EMBL" id="ATZ60443.1"/>
    </source>
</evidence>
<gene>
    <name evidence="2" type="ORF">BK798_08435</name>
</gene>
<dbReference type="EMBL" id="CP017803">
    <property type="protein sequence ID" value="ATZ60443.1"/>
    <property type="molecule type" value="Genomic_DNA"/>
</dbReference>
<dbReference type="SUPFAM" id="SSF46785">
    <property type="entry name" value="Winged helix' DNA-binding domain"/>
    <property type="match status" value="1"/>
</dbReference>
<feature type="domain" description="Transcription regulator PadR N-terminal" evidence="1">
    <location>
        <begin position="30"/>
        <end position="106"/>
    </location>
</feature>
<dbReference type="Pfam" id="PF03551">
    <property type="entry name" value="PadR"/>
    <property type="match status" value="1"/>
</dbReference>
<dbReference type="Proteomes" id="UP000232133">
    <property type="component" value="Chromosome"/>
</dbReference>
<reference evidence="2 3" key="1">
    <citation type="submission" date="2016-10" db="EMBL/GenBank/DDBJ databases">
        <authorList>
            <person name="Varghese N."/>
        </authorList>
    </citation>
    <scope>NUCLEOTIDE SEQUENCE [LARGE SCALE GENOMIC DNA]</scope>
    <source>
        <strain evidence="2 3">KB11</strain>
    </source>
</reference>
<dbReference type="InterPro" id="IPR005149">
    <property type="entry name" value="Tscrpt_reg_PadR_N"/>
</dbReference>
<dbReference type="PANTHER" id="PTHR33169">
    <property type="entry name" value="PADR-FAMILY TRANSCRIPTIONAL REGULATOR"/>
    <property type="match status" value="1"/>
</dbReference>
<dbReference type="RefSeq" id="WP_100815804.1">
    <property type="nucleotide sequence ID" value="NZ_CAYAUL010000028.1"/>
</dbReference>
<dbReference type="AlphaFoldDB" id="A0A2H4U8L0"/>